<sequence length="107" mass="11394">MKIIVALVGLPLLFLAALGLAAYRMVASIPPWLLVVVIVYLLCRRRRPSRAQPLGGHLSRQGVPPAWTAPAAQPALPPPPPVVVVLVPAPEPAPPRLTSAPEPWLLT</sequence>
<dbReference type="Proteomes" id="UP000199251">
    <property type="component" value="Unassembled WGS sequence"/>
</dbReference>
<keyword evidence="1" id="KW-1133">Transmembrane helix</keyword>
<protein>
    <recommendedName>
        <fullName evidence="4">Transmembrane protein</fullName>
    </recommendedName>
</protein>
<evidence type="ECO:0000313" key="2">
    <source>
        <dbReference type="EMBL" id="CQD24211.1"/>
    </source>
</evidence>
<evidence type="ECO:0000256" key="1">
    <source>
        <dbReference type="SAM" id="Phobius"/>
    </source>
</evidence>
<dbReference type="AlphaFoldDB" id="A0A0E4CRA4"/>
<evidence type="ECO:0008006" key="4">
    <source>
        <dbReference type="Google" id="ProtNLM"/>
    </source>
</evidence>
<proteinExistence type="predicted"/>
<feature type="transmembrane region" description="Helical" evidence="1">
    <location>
        <begin position="29"/>
        <end position="44"/>
    </location>
</feature>
<keyword evidence="1" id="KW-0812">Transmembrane</keyword>
<organism evidence="2 3">
    <name type="scientific">Mycobacterium lentiflavum</name>
    <dbReference type="NCBI Taxonomy" id="141349"/>
    <lineage>
        <taxon>Bacteria</taxon>
        <taxon>Bacillati</taxon>
        <taxon>Actinomycetota</taxon>
        <taxon>Actinomycetes</taxon>
        <taxon>Mycobacteriales</taxon>
        <taxon>Mycobacteriaceae</taxon>
        <taxon>Mycobacterium</taxon>
        <taxon>Mycobacterium simiae complex</taxon>
    </lineage>
</organism>
<dbReference type="RefSeq" id="WP_090609885.1">
    <property type="nucleotide sequence ID" value="NZ_CTEE01000002.1"/>
</dbReference>
<reference evidence="2 3" key="1">
    <citation type="submission" date="2015-03" db="EMBL/GenBank/DDBJ databases">
        <authorList>
            <person name="Urmite Genomes"/>
        </authorList>
    </citation>
    <scope>NUCLEOTIDE SEQUENCE [LARGE SCALE GENOMIC DNA]</scope>
    <source>
        <strain evidence="2 3">CSUR P1491</strain>
    </source>
</reference>
<dbReference type="STRING" id="141349.BN1232_06105"/>
<name>A0A0E4CRA4_MYCLN</name>
<evidence type="ECO:0000313" key="3">
    <source>
        <dbReference type="Proteomes" id="UP000199251"/>
    </source>
</evidence>
<gene>
    <name evidence="2" type="ORF">BN1232_06105</name>
</gene>
<dbReference type="EMBL" id="CTEE01000002">
    <property type="protein sequence ID" value="CQD24211.1"/>
    <property type="molecule type" value="Genomic_DNA"/>
</dbReference>
<accession>A0A0E4CRA4</accession>
<keyword evidence="1" id="KW-0472">Membrane</keyword>